<dbReference type="AlphaFoldDB" id="A0A0C9ZPF1"/>
<feature type="domain" description="SET" evidence="4">
    <location>
        <begin position="27"/>
        <end position="282"/>
    </location>
</feature>
<dbReference type="PANTHER" id="PTHR13271">
    <property type="entry name" value="UNCHARACTERIZED PUTATIVE METHYLTRANSFERASE"/>
    <property type="match status" value="1"/>
</dbReference>
<reference evidence="5 6" key="1">
    <citation type="submission" date="2014-04" db="EMBL/GenBank/DDBJ databases">
        <authorList>
            <consortium name="DOE Joint Genome Institute"/>
            <person name="Kuo A."/>
            <person name="Kohler A."/>
            <person name="Costa M.D."/>
            <person name="Nagy L.G."/>
            <person name="Floudas D."/>
            <person name="Copeland A."/>
            <person name="Barry K.W."/>
            <person name="Cichocki N."/>
            <person name="Veneault-Fourrey C."/>
            <person name="LaButti K."/>
            <person name="Lindquist E.A."/>
            <person name="Lipzen A."/>
            <person name="Lundell T."/>
            <person name="Morin E."/>
            <person name="Murat C."/>
            <person name="Sun H."/>
            <person name="Tunlid A."/>
            <person name="Henrissat B."/>
            <person name="Grigoriev I.V."/>
            <person name="Hibbett D.S."/>
            <person name="Martin F."/>
            <person name="Nordberg H.P."/>
            <person name="Cantor M.N."/>
            <person name="Hua S.X."/>
        </authorList>
    </citation>
    <scope>NUCLEOTIDE SEQUENCE [LARGE SCALE GENOMIC DNA]</scope>
    <source>
        <strain evidence="5 6">441</strain>
    </source>
</reference>
<reference evidence="6" key="2">
    <citation type="submission" date="2015-01" db="EMBL/GenBank/DDBJ databases">
        <title>Evolutionary Origins and Diversification of the Mycorrhizal Mutualists.</title>
        <authorList>
            <consortium name="DOE Joint Genome Institute"/>
            <consortium name="Mycorrhizal Genomics Consortium"/>
            <person name="Kohler A."/>
            <person name="Kuo A."/>
            <person name="Nagy L.G."/>
            <person name="Floudas D."/>
            <person name="Copeland A."/>
            <person name="Barry K.W."/>
            <person name="Cichocki N."/>
            <person name="Veneault-Fourrey C."/>
            <person name="LaButti K."/>
            <person name="Lindquist E.A."/>
            <person name="Lipzen A."/>
            <person name="Lundell T."/>
            <person name="Morin E."/>
            <person name="Murat C."/>
            <person name="Riley R."/>
            <person name="Ohm R."/>
            <person name="Sun H."/>
            <person name="Tunlid A."/>
            <person name="Henrissat B."/>
            <person name="Grigoriev I.V."/>
            <person name="Hibbett D.S."/>
            <person name="Martin F."/>
        </authorList>
    </citation>
    <scope>NUCLEOTIDE SEQUENCE [LARGE SCALE GENOMIC DNA]</scope>
    <source>
        <strain evidence="6">441</strain>
    </source>
</reference>
<dbReference type="Gene3D" id="3.90.1410.10">
    <property type="entry name" value="set domain protein methyltransferase, domain 1"/>
    <property type="match status" value="1"/>
</dbReference>
<accession>A0A0C9ZPF1</accession>
<evidence type="ECO:0000256" key="2">
    <source>
        <dbReference type="ARBA" id="ARBA00022679"/>
    </source>
</evidence>
<dbReference type="GO" id="GO:0016279">
    <property type="term" value="F:protein-lysine N-methyltransferase activity"/>
    <property type="evidence" value="ECO:0007669"/>
    <property type="project" value="InterPro"/>
</dbReference>
<evidence type="ECO:0000256" key="3">
    <source>
        <dbReference type="ARBA" id="ARBA00022691"/>
    </source>
</evidence>
<evidence type="ECO:0000313" key="6">
    <source>
        <dbReference type="Proteomes" id="UP000054018"/>
    </source>
</evidence>
<keyword evidence="1" id="KW-0489">Methyltransferase</keyword>
<dbReference type="EMBL" id="KN833685">
    <property type="protein sequence ID" value="KIK31226.1"/>
    <property type="molecule type" value="Genomic_DNA"/>
</dbReference>
<evidence type="ECO:0000256" key="1">
    <source>
        <dbReference type="ARBA" id="ARBA00022603"/>
    </source>
</evidence>
<keyword evidence="3" id="KW-0949">S-adenosyl-L-methionine</keyword>
<keyword evidence="6" id="KW-1185">Reference proteome</keyword>
<dbReference type="PROSITE" id="PS50280">
    <property type="entry name" value="SET"/>
    <property type="match status" value="1"/>
</dbReference>
<evidence type="ECO:0000259" key="4">
    <source>
        <dbReference type="PROSITE" id="PS50280"/>
    </source>
</evidence>
<proteinExistence type="predicted"/>
<dbReference type="HOGENOM" id="CLU_041939_2_1_1"/>
<dbReference type="InterPro" id="IPR001214">
    <property type="entry name" value="SET_dom"/>
</dbReference>
<dbReference type="Proteomes" id="UP000054018">
    <property type="component" value="Unassembled WGS sequence"/>
</dbReference>
<organism evidence="5 6">
    <name type="scientific">Pisolithus microcarpus 441</name>
    <dbReference type="NCBI Taxonomy" id="765257"/>
    <lineage>
        <taxon>Eukaryota</taxon>
        <taxon>Fungi</taxon>
        <taxon>Dikarya</taxon>
        <taxon>Basidiomycota</taxon>
        <taxon>Agaricomycotina</taxon>
        <taxon>Agaricomycetes</taxon>
        <taxon>Agaricomycetidae</taxon>
        <taxon>Boletales</taxon>
        <taxon>Sclerodermatineae</taxon>
        <taxon>Pisolithaceae</taxon>
        <taxon>Pisolithus</taxon>
    </lineage>
</organism>
<dbReference type="InterPro" id="IPR044429">
    <property type="entry name" value="SETD4_SET"/>
</dbReference>
<dbReference type="OrthoDB" id="341421at2759"/>
<evidence type="ECO:0000313" key="5">
    <source>
        <dbReference type="EMBL" id="KIK31226.1"/>
    </source>
</evidence>
<gene>
    <name evidence="5" type="ORF">PISMIDRAFT_85798</name>
</gene>
<keyword evidence="2" id="KW-0808">Transferase</keyword>
<dbReference type="STRING" id="765257.A0A0C9ZPF1"/>
<dbReference type="SUPFAM" id="SSF82199">
    <property type="entry name" value="SET domain"/>
    <property type="match status" value="1"/>
</dbReference>
<dbReference type="InterPro" id="IPR050600">
    <property type="entry name" value="SETD3_SETD6_MTase"/>
</dbReference>
<dbReference type="PANTHER" id="PTHR13271:SF47">
    <property type="entry name" value="ACTIN-HISTIDINE N-METHYLTRANSFERASE"/>
    <property type="match status" value="1"/>
</dbReference>
<sequence>MCKNAADVRWDNMMIWLRSHGAKTTDFAVECRKTPSSGYGLFAGRSCLPGKLLFSIPAKAMMNVMTLKPHYPSETVEALTGIQLVCMHLFLWRPRGDSEDSEDPLFGPYISTLPREFDGHPLTWIVQSKHQNTTCQDDHPLRWLPPSVLSALDRLHCRFTDDWYKVHSVMIQPPMSAKVKERTADVNNVKAMMDFLWAWLNVNTRCIYYRLKFSKSDSDNFTLCPVLDFANHSSHMSNMRTGPTNADIWNSAPVLSIGEGLRFFACDDTRIREDDEIMLAYGRHANKTLFVEYGFVDGLQEVGTRVCGEVDVQDILEESIYLDQRRSCAIKDLLVAEGYWGDFVLFSTQDSAQVSWPLIAALRLHHLMGTATGIGNDVQLWQDVIAGRRERISDDNERSCRESLLHVCEIVIGRAQRVLEMITGQSLEQQYVRSLWVEELFVARATKESIYAGDAF</sequence>
<dbReference type="InterPro" id="IPR046341">
    <property type="entry name" value="SET_dom_sf"/>
</dbReference>
<dbReference type="GO" id="GO:0032259">
    <property type="term" value="P:methylation"/>
    <property type="evidence" value="ECO:0007669"/>
    <property type="project" value="UniProtKB-KW"/>
</dbReference>
<protein>
    <recommendedName>
        <fullName evidence="4">SET domain-containing protein</fullName>
    </recommendedName>
</protein>
<name>A0A0C9ZPF1_9AGAM</name>
<dbReference type="CDD" id="cd19177">
    <property type="entry name" value="SET_SETD4"/>
    <property type="match status" value="1"/>
</dbReference>